<gene>
    <name evidence="3" type="ORF">AW11_02417</name>
</gene>
<dbReference type="Proteomes" id="UP000022141">
    <property type="component" value="Unassembled WGS sequence"/>
</dbReference>
<dbReference type="PATRIC" id="fig|1454004.3.peg.2496"/>
<evidence type="ECO:0000259" key="2">
    <source>
        <dbReference type="Pfam" id="PF04773"/>
    </source>
</evidence>
<dbReference type="eggNOG" id="COG4254">
    <property type="taxonomic scope" value="Bacteria"/>
</dbReference>
<evidence type="ECO:0000256" key="1">
    <source>
        <dbReference type="SAM" id="SignalP"/>
    </source>
</evidence>
<dbReference type="EMBL" id="JEMY01000033">
    <property type="protein sequence ID" value="EXI87553.1"/>
    <property type="molecule type" value="Genomic_DNA"/>
</dbReference>
<protein>
    <submittedName>
        <fullName evidence="3">FecR protein</fullName>
    </submittedName>
</protein>
<name>A0A011NXY9_ACCRE</name>
<feature type="domain" description="FecR protein" evidence="2">
    <location>
        <begin position="73"/>
        <end position="163"/>
    </location>
</feature>
<feature type="chain" id="PRO_5001461372" evidence="1">
    <location>
        <begin position="36"/>
        <end position="166"/>
    </location>
</feature>
<dbReference type="STRING" id="1454004.AW11_02417"/>
<keyword evidence="1" id="KW-0732">Signal</keyword>
<evidence type="ECO:0000313" key="4">
    <source>
        <dbReference type="Proteomes" id="UP000022141"/>
    </source>
</evidence>
<accession>A0A011NXY9</accession>
<dbReference type="Pfam" id="PF04773">
    <property type="entry name" value="FecR"/>
    <property type="match status" value="1"/>
</dbReference>
<keyword evidence="4" id="KW-1185">Reference proteome</keyword>
<evidence type="ECO:0000313" key="3">
    <source>
        <dbReference type="EMBL" id="EXI87553.1"/>
    </source>
</evidence>
<comment type="caution">
    <text evidence="3">The sequence shown here is derived from an EMBL/GenBank/DDBJ whole genome shotgun (WGS) entry which is preliminary data.</text>
</comment>
<reference evidence="3" key="1">
    <citation type="submission" date="2014-02" db="EMBL/GenBank/DDBJ databases">
        <title>Expanding our view of genomic diversity in Candidatus Accumulibacter clades.</title>
        <authorList>
            <person name="Skennerton C.T."/>
            <person name="Barr J.J."/>
            <person name="Slater F.R."/>
            <person name="Bond P.L."/>
            <person name="Tyson G.W."/>
        </authorList>
    </citation>
    <scope>NUCLEOTIDE SEQUENCE [LARGE SCALE GENOMIC DNA]</scope>
</reference>
<feature type="signal peptide" evidence="1">
    <location>
        <begin position="1"/>
        <end position="35"/>
    </location>
</feature>
<dbReference type="InterPro" id="IPR006860">
    <property type="entry name" value="FecR"/>
</dbReference>
<proteinExistence type="predicted"/>
<organism evidence="3 4">
    <name type="scientific">Accumulibacter regalis</name>
    <dbReference type="NCBI Taxonomy" id="522306"/>
    <lineage>
        <taxon>Bacteria</taxon>
        <taxon>Pseudomonadati</taxon>
        <taxon>Pseudomonadota</taxon>
        <taxon>Betaproteobacteria</taxon>
        <taxon>Candidatus Accumulibacter</taxon>
    </lineage>
</organism>
<dbReference type="PANTHER" id="PTHR38731">
    <property type="entry name" value="LIPL45-RELATED LIPOPROTEIN-RELATED"/>
    <property type="match status" value="1"/>
</dbReference>
<dbReference type="AlphaFoldDB" id="A0A011NXY9"/>
<sequence length="166" mass="17269">MAARARTCARRRVARRSSWLALAAALLLPLASAGAAEVIPPAGTVKRSAGGVTIDHAGRTQALQVGSPVFVGDRIRTAGDGSVGVTLADDTLLTAGPNSTLLINEFEFNTTTEEGSLLATLFKGTLSVVSGLIARQAPEKVRFKTPNVVLGVRGTEFIIETRGEGE</sequence>